<dbReference type="PANTHER" id="PTHR30614:SF41">
    <property type="entry name" value="INNER MEMBRANE AMINO-ACID ABC TRANSPORTER PERMEASE PROTEIN YHDY"/>
    <property type="match status" value="1"/>
</dbReference>
<dbReference type="PROSITE" id="PS50928">
    <property type="entry name" value="ABC_TM1"/>
    <property type="match status" value="1"/>
</dbReference>
<evidence type="ECO:0000256" key="1">
    <source>
        <dbReference type="ARBA" id="ARBA00004651"/>
    </source>
</evidence>
<dbReference type="InterPro" id="IPR000515">
    <property type="entry name" value="MetI-like"/>
</dbReference>
<dbReference type="AlphaFoldDB" id="A0A919VES6"/>
<dbReference type="Proteomes" id="UP000679179">
    <property type="component" value="Unassembled WGS sequence"/>
</dbReference>
<dbReference type="GO" id="GO:0043190">
    <property type="term" value="C:ATP-binding cassette (ABC) transporter complex"/>
    <property type="evidence" value="ECO:0007669"/>
    <property type="project" value="InterPro"/>
</dbReference>
<comment type="caution">
    <text evidence="9">The sequence shown here is derived from an EMBL/GenBank/DDBJ whole genome shotgun (WGS) entry which is preliminary data.</text>
</comment>
<feature type="domain" description="ABC transmembrane type-1" evidence="8">
    <location>
        <begin position="18"/>
        <end position="204"/>
    </location>
</feature>
<dbReference type="PANTHER" id="PTHR30614">
    <property type="entry name" value="MEMBRANE COMPONENT OF AMINO ACID ABC TRANSPORTER"/>
    <property type="match status" value="1"/>
</dbReference>
<organism evidence="9 10">
    <name type="scientific">Clostridium polyendosporum</name>
    <dbReference type="NCBI Taxonomy" id="69208"/>
    <lineage>
        <taxon>Bacteria</taxon>
        <taxon>Bacillati</taxon>
        <taxon>Bacillota</taxon>
        <taxon>Clostridia</taxon>
        <taxon>Eubacteriales</taxon>
        <taxon>Clostridiaceae</taxon>
        <taxon>Clostridium</taxon>
    </lineage>
</organism>
<keyword evidence="5 7" id="KW-1133">Transmembrane helix</keyword>
<keyword evidence="6 7" id="KW-0472">Membrane</keyword>
<evidence type="ECO:0000256" key="6">
    <source>
        <dbReference type="ARBA" id="ARBA00023136"/>
    </source>
</evidence>
<dbReference type="RefSeq" id="WP_212904186.1">
    <property type="nucleotide sequence ID" value="NZ_BOPZ01000018.1"/>
</dbReference>
<comment type="similarity">
    <text evidence="7">Belongs to the binding-protein-dependent transport system permease family.</text>
</comment>
<dbReference type="SUPFAM" id="SSF161098">
    <property type="entry name" value="MetI-like"/>
    <property type="match status" value="1"/>
</dbReference>
<keyword evidence="2 7" id="KW-0813">Transport</keyword>
<protein>
    <submittedName>
        <fullName evidence="9">Glutamine ABC transporter permease</fullName>
    </submittedName>
</protein>
<name>A0A919VES6_9CLOT</name>
<dbReference type="InterPro" id="IPR043429">
    <property type="entry name" value="ArtM/GltK/GlnP/TcyL/YhdX-like"/>
</dbReference>
<dbReference type="Gene3D" id="1.10.3720.10">
    <property type="entry name" value="MetI-like"/>
    <property type="match status" value="1"/>
</dbReference>
<feature type="transmembrane region" description="Helical" evidence="7">
    <location>
        <begin position="82"/>
        <end position="101"/>
    </location>
</feature>
<keyword evidence="4 7" id="KW-0812">Transmembrane</keyword>
<feature type="transmembrane region" description="Helical" evidence="7">
    <location>
        <begin position="54"/>
        <end position="76"/>
    </location>
</feature>
<comment type="subcellular location">
    <subcellularLocation>
        <location evidence="1 7">Cell membrane</location>
        <topology evidence="1 7">Multi-pass membrane protein</topology>
    </subcellularLocation>
</comment>
<gene>
    <name evidence="9" type="ORF">CPJCM30710_21550</name>
</gene>
<dbReference type="EMBL" id="BOPZ01000018">
    <property type="protein sequence ID" value="GIM29489.1"/>
    <property type="molecule type" value="Genomic_DNA"/>
</dbReference>
<evidence type="ECO:0000256" key="7">
    <source>
        <dbReference type="RuleBase" id="RU363032"/>
    </source>
</evidence>
<evidence type="ECO:0000256" key="2">
    <source>
        <dbReference type="ARBA" id="ARBA00022448"/>
    </source>
</evidence>
<dbReference type="InterPro" id="IPR035906">
    <property type="entry name" value="MetI-like_sf"/>
</dbReference>
<evidence type="ECO:0000313" key="10">
    <source>
        <dbReference type="Proteomes" id="UP000679179"/>
    </source>
</evidence>
<sequence>MIAELFSPQNIKFLLQGLSLTLYISVVTIILSMVIGTVLGIVRGSSTGILGKIAGFYIEVVRNTPLLLWVLVTRFIANMKPANAGILALTIFTSAIIGEVVRGGLNSVKKGQWEAAYSQGFNYFQILIYVILPQAFRNMVPALASQFITVIKDTSFLWAVGIEEITGKGMILMGSYGSTAQVFTLFGTIAVMYFLLNYILSVLFRMQQQKFALQG</sequence>
<evidence type="ECO:0000256" key="3">
    <source>
        <dbReference type="ARBA" id="ARBA00022475"/>
    </source>
</evidence>
<evidence type="ECO:0000256" key="5">
    <source>
        <dbReference type="ARBA" id="ARBA00022989"/>
    </source>
</evidence>
<keyword evidence="10" id="KW-1185">Reference proteome</keyword>
<evidence type="ECO:0000259" key="8">
    <source>
        <dbReference type="PROSITE" id="PS50928"/>
    </source>
</evidence>
<evidence type="ECO:0000313" key="9">
    <source>
        <dbReference type="EMBL" id="GIM29489.1"/>
    </source>
</evidence>
<dbReference type="NCBIfam" id="TIGR01726">
    <property type="entry name" value="HEQRo_perm_3TM"/>
    <property type="match status" value="1"/>
</dbReference>
<dbReference type="CDD" id="cd06261">
    <property type="entry name" value="TM_PBP2"/>
    <property type="match status" value="1"/>
</dbReference>
<dbReference type="GO" id="GO:0006865">
    <property type="term" value="P:amino acid transport"/>
    <property type="evidence" value="ECO:0007669"/>
    <property type="project" value="TreeGrafter"/>
</dbReference>
<feature type="transmembrane region" description="Helical" evidence="7">
    <location>
        <begin position="182"/>
        <end position="204"/>
    </location>
</feature>
<reference evidence="9" key="1">
    <citation type="submission" date="2021-03" db="EMBL/GenBank/DDBJ databases">
        <title>Taxonomic study of Clostridium polyendosporum from meadow-gley soil under rice.</title>
        <authorList>
            <person name="Kobayashi H."/>
            <person name="Tanizawa Y."/>
            <person name="Yagura M."/>
        </authorList>
    </citation>
    <scope>NUCLEOTIDE SEQUENCE</scope>
    <source>
        <strain evidence="9">JCM 30710</strain>
    </source>
</reference>
<accession>A0A919VES6</accession>
<evidence type="ECO:0000256" key="4">
    <source>
        <dbReference type="ARBA" id="ARBA00022692"/>
    </source>
</evidence>
<feature type="transmembrane region" description="Helical" evidence="7">
    <location>
        <begin position="20"/>
        <end position="42"/>
    </location>
</feature>
<proteinExistence type="inferred from homology"/>
<keyword evidence="3" id="KW-1003">Cell membrane</keyword>
<dbReference type="Pfam" id="PF00528">
    <property type="entry name" value="BPD_transp_1"/>
    <property type="match status" value="1"/>
</dbReference>
<dbReference type="InterPro" id="IPR010065">
    <property type="entry name" value="AA_ABC_transptr_permease_3TM"/>
</dbReference>
<dbReference type="GO" id="GO:0022857">
    <property type="term" value="F:transmembrane transporter activity"/>
    <property type="evidence" value="ECO:0007669"/>
    <property type="project" value="InterPro"/>
</dbReference>